<evidence type="ECO:0000313" key="1">
    <source>
        <dbReference type="EMBL" id="QBK88811.1"/>
    </source>
</evidence>
<dbReference type="EMBL" id="MK500399">
    <property type="protein sequence ID" value="QBK88811.1"/>
    <property type="molecule type" value="Genomic_DNA"/>
</dbReference>
<sequence length="168" mass="19797">MNTKTLQYKIHKYQWKLEHNNDLNKTHTYDKKLKYYNRLRQHGGYCKEKLCFSSQQAPRIVKKNLNSSSQQHGGNDIELKSITGLESKIKEYESMIQQLLNVGKKCESDKQKLIKKHEFDKQELTKKHEQKFRKCIAIGDESQKRLADYKASLASCKELYKVQTGIKL</sequence>
<gene>
    <name evidence="1" type="ORF">LCMiAC01_04930</name>
</gene>
<name>A0A481Z0X0_9VIRU</name>
<reference evidence="1" key="1">
    <citation type="journal article" date="2019" name="MBio">
        <title>Virus Genomes from Deep Sea Sediments Expand the Ocean Megavirome and Support Independent Origins of Viral Gigantism.</title>
        <authorList>
            <person name="Backstrom D."/>
            <person name="Yutin N."/>
            <person name="Jorgensen S.L."/>
            <person name="Dharamshi J."/>
            <person name="Homa F."/>
            <person name="Zaremba-Niedwiedzka K."/>
            <person name="Spang A."/>
            <person name="Wolf Y.I."/>
            <person name="Koonin E.V."/>
            <person name="Ettema T.J."/>
        </authorList>
    </citation>
    <scope>NUCLEOTIDE SEQUENCE</scope>
</reference>
<proteinExistence type="predicted"/>
<accession>A0A481Z0X0</accession>
<protein>
    <submittedName>
        <fullName evidence="1">Uncharacterized protein</fullName>
    </submittedName>
</protein>
<organism evidence="1">
    <name type="scientific">Mimivirus LCMiAC01</name>
    <dbReference type="NCBI Taxonomy" id="2506608"/>
    <lineage>
        <taxon>Viruses</taxon>
        <taxon>Varidnaviria</taxon>
        <taxon>Bamfordvirae</taxon>
        <taxon>Nucleocytoviricota</taxon>
        <taxon>Megaviricetes</taxon>
        <taxon>Imitervirales</taxon>
        <taxon>Mimiviridae</taxon>
        <taxon>Klosneuvirinae</taxon>
    </lineage>
</organism>